<sequence length="209" mass="23277">MNAPAANNVPPNNPNNHICGFSSGQDPIGSCGFALEEDGLEHLINDTHRANRALLAVEDDKARVEVEHVANIVCSDDYASMLPYNRRIFKEFSRNQRECLVEVLEPLFTPAIISYLLNMVLNPDDVDIADEDVGTPQWEAAVRSQHILAHQNAMEQLPSRFKRENEIEAANPTPRNPCPGCGLEKRRNWDSSMGQCTACGYGHDSGRYD</sequence>
<accession>A0AAW0C0A3</accession>
<evidence type="ECO:0000313" key="1">
    <source>
        <dbReference type="EMBL" id="KAK7032445.1"/>
    </source>
</evidence>
<dbReference type="Proteomes" id="UP001383192">
    <property type="component" value="Unassembled WGS sequence"/>
</dbReference>
<reference evidence="1 2" key="1">
    <citation type="submission" date="2024-01" db="EMBL/GenBank/DDBJ databases">
        <title>A draft genome for a cacao thread blight-causing isolate of Paramarasmius palmivorus.</title>
        <authorList>
            <person name="Baruah I.K."/>
            <person name="Bukari Y."/>
            <person name="Amoako-Attah I."/>
            <person name="Meinhardt L.W."/>
            <person name="Bailey B.A."/>
            <person name="Cohen S.P."/>
        </authorList>
    </citation>
    <scope>NUCLEOTIDE SEQUENCE [LARGE SCALE GENOMIC DNA]</scope>
    <source>
        <strain evidence="1 2">GH-12</strain>
    </source>
</reference>
<keyword evidence="2" id="KW-1185">Reference proteome</keyword>
<organism evidence="1 2">
    <name type="scientific">Paramarasmius palmivorus</name>
    <dbReference type="NCBI Taxonomy" id="297713"/>
    <lineage>
        <taxon>Eukaryota</taxon>
        <taxon>Fungi</taxon>
        <taxon>Dikarya</taxon>
        <taxon>Basidiomycota</taxon>
        <taxon>Agaricomycotina</taxon>
        <taxon>Agaricomycetes</taxon>
        <taxon>Agaricomycetidae</taxon>
        <taxon>Agaricales</taxon>
        <taxon>Marasmiineae</taxon>
        <taxon>Marasmiaceae</taxon>
        <taxon>Paramarasmius</taxon>
    </lineage>
</organism>
<comment type="caution">
    <text evidence="1">The sequence shown here is derived from an EMBL/GenBank/DDBJ whole genome shotgun (WGS) entry which is preliminary data.</text>
</comment>
<gene>
    <name evidence="1" type="ORF">VNI00_013003</name>
</gene>
<protein>
    <recommendedName>
        <fullName evidence="3">GATA-type domain-containing protein</fullName>
    </recommendedName>
</protein>
<dbReference type="AlphaFoldDB" id="A0AAW0C0A3"/>
<name>A0AAW0C0A3_9AGAR</name>
<proteinExistence type="predicted"/>
<dbReference type="EMBL" id="JAYKXP010000064">
    <property type="protein sequence ID" value="KAK7032445.1"/>
    <property type="molecule type" value="Genomic_DNA"/>
</dbReference>
<evidence type="ECO:0008006" key="3">
    <source>
        <dbReference type="Google" id="ProtNLM"/>
    </source>
</evidence>
<evidence type="ECO:0000313" key="2">
    <source>
        <dbReference type="Proteomes" id="UP001383192"/>
    </source>
</evidence>